<feature type="transmembrane region" description="Helical" evidence="7">
    <location>
        <begin position="364"/>
        <end position="386"/>
    </location>
</feature>
<dbReference type="AlphaFoldDB" id="A0A7S1G5G4"/>
<dbReference type="GO" id="GO:0016020">
    <property type="term" value="C:membrane"/>
    <property type="evidence" value="ECO:0007669"/>
    <property type="project" value="UniProtKB-SubCell"/>
</dbReference>
<reference evidence="8" key="1">
    <citation type="submission" date="2021-01" db="EMBL/GenBank/DDBJ databases">
        <authorList>
            <person name="Corre E."/>
            <person name="Pelletier E."/>
            <person name="Niang G."/>
            <person name="Scheremetjew M."/>
            <person name="Finn R."/>
            <person name="Kale V."/>
            <person name="Holt S."/>
            <person name="Cochrane G."/>
            <person name="Meng A."/>
            <person name="Brown T."/>
            <person name="Cohen L."/>
        </authorList>
    </citation>
    <scope>NUCLEOTIDE SEQUENCE</scope>
    <source>
        <strain evidence="8">Ms1</strain>
    </source>
</reference>
<dbReference type="InterPro" id="IPR004240">
    <property type="entry name" value="EMP70"/>
</dbReference>
<evidence type="ECO:0000256" key="2">
    <source>
        <dbReference type="ARBA" id="ARBA00005227"/>
    </source>
</evidence>
<dbReference type="PANTHER" id="PTHR10766">
    <property type="entry name" value="TRANSMEMBRANE 9 SUPERFAMILY PROTEIN"/>
    <property type="match status" value="1"/>
</dbReference>
<name>A0A7S1G5G4_9STRA</name>
<feature type="transmembrane region" description="Helical" evidence="7">
    <location>
        <begin position="332"/>
        <end position="352"/>
    </location>
</feature>
<gene>
    <name evidence="8" type="ORF">BSP0115_LOCUS2151</name>
</gene>
<feature type="transmembrane region" description="Helical" evidence="7">
    <location>
        <begin position="398"/>
        <end position="421"/>
    </location>
</feature>
<feature type="transmembrane region" description="Helical" evidence="7">
    <location>
        <begin position="490"/>
        <end position="511"/>
    </location>
</feature>
<keyword evidence="3 7" id="KW-0812">Transmembrane</keyword>
<organism evidence="8">
    <name type="scientific">Bicosoecida sp. CB-2014</name>
    <dbReference type="NCBI Taxonomy" id="1486930"/>
    <lineage>
        <taxon>Eukaryota</taxon>
        <taxon>Sar</taxon>
        <taxon>Stramenopiles</taxon>
        <taxon>Bigyra</taxon>
        <taxon>Opalozoa</taxon>
        <taxon>Bicosoecida</taxon>
    </lineage>
</organism>
<feature type="chain" id="PRO_5031599175" description="Transmembrane 9 superfamily member" evidence="7">
    <location>
        <begin position="26"/>
        <end position="598"/>
    </location>
</feature>
<keyword evidence="4 7" id="KW-0732">Signal</keyword>
<evidence type="ECO:0000256" key="5">
    <source>
        <dbReference type="ARBA" id="ARBA00022989"/>
    </source>
</evidence>
<keyword evidence="5 7" id="KW-1133">Transmembrane helix</keyword>
<evidence type="ECO:0000313" key="8">
    <source>
        <dbReference type="EMBL" id="CAD8908947.1"/>
    </source>
</evidence>
<feature type="transmembrane region" description="Helical" evidence="7">
    <location>
        <begin position="231"/>
        <end position="255"/>
    </location>
</feature>
<comment type="similarity">
    <text evidence="2 7">Belongs to the nonaspanin (TM9SF) (TC 9.A.2) family.</text>
</comment>
<accession>A0A7S1G5G4</accession>
<sequence length="598" mass="66682">MARVRGAQAAAVALVAMAMVVCAAAADEDPAEHQYKLYDKVPVVANKVGPFANPHETYPYYSLPFCAPDNLASEKHELGELLSGDRKVNSKIDLRFRVRDTWREVCDIVLERENVAKFQAAVEQDYYFEIFIDDLPVWGFVGEHDGDDLLGTAPVNKYLYTHLHFTIMYNGDHVIAANVTSRPEDRVDISSGARTRVRFSYSSEWLQTTLPFEDRLERNSKARFLPESLEIHWLSIINSLVLVVLLTAFLVIILVKVVRNDFTRYMTADEEDLGSSEGESGWKLIHGDVFRFPASPNVFCALVGTGVQLFVMTVSLITMAILGLFAPTRRGAIVTACIVLYALSAGVGGFFSARLFRQLGGKSWVGNIILCSFTFPLPMLLTFAIVNTTAITYESTSALPAGTIIVVLLLFLLVTFPLTVLGGIAGRNTAGDFEAPCRTAKAARVVEPVPFYRGAAASMLLSGFLPFSAISIELHYIFSSVWGHKAYTLFGILFLAFALLTVVTSFIVVALTYNQLAAEDWRWWWRSFHSGGSVGLFIYAYCFFYYYSYSDMSGVLQTTFYFGYMAVVAFGFWLMMGAVGFYSSLFFVRYIYARVKTD</sequence>
<dbReference type="Pfam" id="PF02990">
    <property type="entry name" value="EMP70"/>
    <property type="match status" value="1"/>
</dbReference>
<feature type="transmembrane region" description="Helical" evidence="7">
    <location>
        <begin position="559"/>
        <end position="592"/>
    </location>
</feature>
<evidence type="ECO:0000256" key="1">
    <source>
        <dbReference type="ARBA" id="ARBA00004141"/>
    </source>
</evidence>
<feature type="signal peptide" evidence="7">
    <location>
        <begin position="1"/>
        <end position="25"/>
    </location>
</feature>
<dbReference type="PANTHER" id="PTHR10766:SF177">
    <property type="entry name" value="TRANSMEMBRANE 9 SUPERFAMILY MEMBER 1"/>
    <property type="match status" value="1"/>
</dbReference>
<feature type="transmembrane region" description="Helical" evidence="7">
    <location>
        <begin position="459"/>
        <end position="478"/>
    </location>
</feature>
<evidence type="ECO:0000256" key="6">
    <source>
        <dbReference type="ARBA" id="ARBA00023136"/>
    </source>
</evidence>
<proteinExistence type="inferred from homology"/>
<feature type="transmembrane region" description="Helical" evidence="7">
    <location>
        <begin position="298"/>
        <end position="326"/>
    </location>
</feature>
<evidence type="ECO:0000256" key="7">
    <source>
        <dbReference type="RuleBase" id="RU363079"/>
    </source>
</evidence>
<evidence type="ECO:0000256" key="3">
    <source>
        <dbReference type="ARBA" id="ARBA00022692"/>
    </source>
</evidence>
<keyword evidence="6 7" id="KW-0472">Membrane</keyword>
<comment type="subcellular location">
    <subcellularLocation>
        <location evidence="1">Membrane</location>
        <topology evidence="1">Multi-pass membrane protein</topology>
    </subcellularLocation>
</comment>
<evidence type="ECO:0000256" key="4">
    <source>
        <dbReference type="ARBA" id="ARBA00022729"/>
    </source>
</evidence>
<dbReference type="GO" id="GO:0072657">
    <property type="term" value="P:protein localization to membrane"/>
    <property type="evidence" value="ECO:0007669"/>
    <property type="project" value="TreeGrafter"/>
</dbReference>
<protein>
    <recommendedName>
        <fullName evidence="7">Transmembrane 9 superfamily member</fullName>
    </recommendedName>
</protein>
<dbReference type="EMBL" id="HBFS01003095">
    <property type="protein sequence ID" value="CAD8908947.1"/>
    <property type="molecule type" value="Transcribed_RNA"/>
</dbReference>
<feature type="transmembrane region" description="Helical" evidence="7">
    <location>
        <begin position="523"/>
        <end position="547"/>
    </location>
</feature>